<dbReference type="EMBL" id="BARU01039678">
    <property type="protein sequence ID" value="GAH83765.1"/>
    <property type="molecule type" value="Genomic_DNA"/>
</dbReference>
<protein>
    <recommendedName>
        <fullName evidence="3">Aspartyl/glutamyl-tRNA(Asn/Gln) amidotransferase subunit C</fullName>
    </recommendedName>
</protein>
<dbReference type="GO" id="GO:0070681">
    <property type="term" value="P:glutaminyl-tRNAGln biosynthesis via transamidation"/>
    <property type="evidence" value="ECO:0007669"/>
    <property type="project" value="TreeGrafter"/>
</dbReference>
<dbReference type="Pfam" id="PF02686">
    <property type="entry name" value="GatC"/>
    <property type="match status" value="1"/>
</dbReference>
<dbReference type="NCBIfam" id="TIGR00135">
    <property type="entry name" value="gatC"/>
    <property type="match status" value="1"/>
</dbReference>
<sequence length="95" mass="10595">MTLTFEEVEHIAELARLKISPQEKNRYREQLSEILEYASRLGDVDTSGVDPTSSVLPDHGALRSDEPRSGIGVKALLHNAPDVENDQFRVPPVLE</sequence>
<comment type="caution">
    <text evidence="2">The sequence shown here is derived from an EMBL/GenBank/DDBJ whole genome shotgun (WGS) entry which is preliminary data.</text>
</comment>
<dbReference type="PANTHER" id="PTHR15004:SF0">
    <property type="entry name" value="GLUTAMYL-TRNA(GLN) AMIDOTRANSFERASE SUBUNIT C, MITOCHONDRIAL"/>
    <property type="match status" value="1"/>
</dbReference>
<dbReference type="HAMAP" id="MF_00122">
    <property type="entry name" value="GatC"/>
    <property type="match status" value="1"/>
</dbReference>
<organism evidence="2">
    <name type="scientific">marine sediment metagenome</name>
    <dbReference type="NCBI Taxonomy" id="412755"/>
    <lineage>
        <taxon>unclassified sequences</taxon>
        <taxon>metagenomes</taxon>
        <taxon>ecological metagenomes</taxon>
    </lineage>
</organism>
<dbReference type="GO" id="GO:0006450">
    <property type="term" value="P:regulation of translational fidelity"/>
    <property type="evidence" value="ECO:0007669"/>
    <property type="project" value="InterPro"/>
</dbReference>
<evidence type="ECO:0000313" key="2">
    <source>
        <dbReference type="EMBL" id="GAH83765.1"/>
    </source>
</evidence>
<gene>
    <name evidence="2" type="ORF">S03H2_61467</name>
</gene>
<evidence type="ECO:0000256" key="1">
    <source>
        <dbReference type="SAM" id="MobiDB-lite"/>
    </source>
</evidence>
<evidence type="ECO:0008006" key="3">
    <source>
        <dbReference type="Google" id="ProtNLM"/>
    </source>
</evidence>
<name>X1JQQ1_9ZZZZ</name>
<proteinExistence type="inferred from homology"/>
<feature type="region of interest" description="Disordered" evidence="1">
    <location>
        <begin position="43"/>
        <end position="67"/>
    </location>
</feature>
<dbReference type="AlphaFoldDB" id="X1JQQ1"/>
<dbReference type="Gene3D" id="1.10.20.60">
    <property type="entry name" value="Glu-tRNAGln amidotransferase C subunit, N-terminal domain"/>
    <property type="match status" value="1"/>
</dbReference>
<reference evidence="2" key="1">
    <citation type="journal article" date="2014" name="Front. Microbiol.">
        <title>High frequency of phylogenetically diverse reductive dehalogenase-homologous genes in deep subseafloor sedimentary metagenomes.</title>
        <authorList>
            <person name="Kawai M."/>
            <person name="Futagami T."/>
            <person name="Toyoda A."/>
            <person name="Takaki Y."/>
            <person name="Nishi S."/>
            <person name="Hori S."/>
            <person name="Arai W."/>
            <person name="Tsubouchi T."/>
            <person name="Morono Y."/>
            <person name="Uchiyama I."/>
            <person name="Ito T."/>
            <person name="Fujiyama A."/>
            <person name="Inagaki F."/>
            <person name="Takami H."/>
        </authorList>
    </citation>
    <scope>NUCLEOTIDE SEQUENCE</scope>
    <source>
        <strain evidence="2">Expedition CK06-06</strain>
    </source>
</reference>
<accession>X1JQQ1</accession>
<dbReference type="PANTHER" id="PTHR15004">
    <property type="entry name" value="GLUTAMYL-TRNA(GLN) AMIDOTRANSFERASE SUBUNIT C, MITOCHONDRIAL"/>
    <property type="match status" value="1"/>
</dbReference>
<dbReference type="SUPFAM" id="SSF141000">
    <property type="entry name" value="Glu-tRNAGln amidotransferase C subunit"/>
    <property type="match status" value="1"/>
</dbReference>
<dbReference type="InterPro" id="IPR036113">
    <property type="entry name" value="Asp/Glu-ADT_sf_sub_c"/>
</dbReference>
<dbReference type="InterPro" id="IPR003837">
    <property type="entry name" value="GatC"/>
</dbReference>